<dbReference type="EMBL" id="RQET01000009">
    <property type="protein sequence ID" value="TGK08972.1"/>
    <property type="molecule type" value="Genomic_DNA"/>
</dbReference>
<gene>
    <name evidence="1" type="ORF">EHO60_13160</name>
</gene>
<dbReference type="AlphaFoldDB" id="A0A4R9GB55"/>
<evidence type="ECO:0000313" key="2">
    <source>
        <dbReference type="Proteomes" id="UP000298458"/>
    </source>
</evidence>
<proteinExistence type="predicted"/>
<organism evidence="1 2">
    <name type="scientific">Leptospira fletcheri</name>
    <dbReference type="NCBI Taxonomy" id="2484981"/>
    <lineage>
        <taxon>Bacteria</taxon>
        <taxon>Pseudomonadati</taxon>
        <taxon>Spirochaetota</taxon>
        <taxon>Spirochaetia</taxon>
        <taxon>Leptospirales</taxon>
        <taxon>Leptospiraceae</taxon>
        <taxon>Leptospira</taxon>
    </lineage>
</organism>
<dbReference type="RefSeq" id="WP_135768659.1">
    <property type="nucleotide sequence ID" value="NZ_RQET01000009.1"/>
</dbReference>
<dbReference type="OrthoDB" id="9820383at2"/>
<protein>
    <submittedName>
        <fullName evidence="1">Uncharacterized protein</fullName>
    </submittedName>
</protein>
<reference evidence="1" key="1">
    <citation type="journal article" date="2019" name="PLoS Negl. Trop. Dis.">
        <title>Revisiting the worldwide diversity of Leptospira species in the environment.</title>
        <authorList>
            <person name="Vincent A.T."/>
            <person name="Schiettekatte O."/>
            <person name="Bourhy P."/>
            <person name="Veyrier F.J."/>
            <person name="Picardeau M."/>
        </authorList>
    </citation>
    <scope>NUCLEOTIDE SEQUENCE [LARGE SCALE GENOMIC DNA]</scope>
    <source>
        <strain evidence="1">SSW15</strain>
    </source>
</reference>
<comment type="caution">
    <text evidence="1">The sequence shown here is derived from an EMBL/GenBank/DDBJ whole genome shotgun (WGS) entry which is preliminary data.</text>
</comment>
<evidence type="ECO:0000313" key="1">
    <source>
        <dbReference type="EMBL" id="TGK08972.1"/>
    </source>
</evidence>
<sequence length="241" mass="27266">MKDISFELVKEPRKTAPGIGFINLDTSIQWPFIYEFLDSLNKKVGSKLSLVSFDSAHNFPFSNDAYAYYNFPTDALVAYTKSGIPFGTEIVQDPYFTMSAFSTEENREIQMEYNSGSAKLLLPAGKFCGAMDVALTVFGLSSEDFRRVGPDVSVEISDTRFCPIKIENGFPRSSDFVPATRDVVYRPSEDYGPFVGPIVVYRSNYDASWSFGYTYTHSVLPYFDRFAVEIKNEDLKKMKKV</sequence>
<name>A0A4R9GB55_9LEPT</name>
<accession>A0A4R9GB55</accession>
<dbReference type="Proteomes" id="UP000298458">
    <property type="component" value="Unassembled WGS sequence"/>
</dbReference>
<keyword evidence="2" id="KW-1185">Reference proteome</keyword>